<dbReference type="Proteomes" id="UP000062317">
    <property type="component" value="Unassembled WGS sequence"/>
</dbReference>
<reference evidence="1 2" key="1">
    <citation type="submission" date="2015-11" db="EMBL/GenBank/DDBJ databases">
        <title>Expanding the genomic diversity of Burkholderia species for the development of highly accurate diagnostics.</title>
        <authorList>
            <person name="Sahl J."/>
            <person name="Keim P."/>
            <person name="Wagner D."/>
        </authorList>
    </citation>
    <scope>NUCLEOTIDE SEQUENCE [LARGE SCALE GENOMIC DNA]</scope>
    <source>
        <strain evidence="1 2">MSMB1301WGS</strain>
    </source>
</reference>
<proteinExistence type="predicted"/>
<dbReference type="EMBL" id="LPEQ01000009">
    <property type="protein sequence ID" value="KVV57945.1"/>
    <property type="molecule type" value="Genomic_DNA"/>
</dbReference>
<organism evidence="1 2">
    <name type="scientific">Burkholderia territorii</name>
    <dbReference type="NCBI Taxonomy" id="1503055"/>
    <lineage>
        <taxon>Bacteria</taxon>
        <taxon>Pseudomonadati</taxon>
        <taxon>Pseudomonadota</taxon>
        <taxon>Betaproteobacteria</taxon>
        <taxon>Burkholderiales</taxon>
        <taxon>Burkholderiaceae</taxon>
        <taxon>Burkholderia</taxon>
        <taxon>Burkholderia cepacia complex</taxon>
    </lineage>
</organism>
<gene>
    <name evidence="1" type="ORF">WT27_23740</name>
</gene>
<sequence length="106" mass="11594">MSTRTPPAEWDRHALEVARGIASIDRSKLPGLTTQFTSILQQAIVDAMMMAAEGTLSRPAVTIRCGEIQLNAAGLALTDVECETLRTIAERMRRVEEARRAEVAPC</sequence>
<keyword evidence="2" id="KW-1185">Reference proteome</keyword>
<dbReference type="RefSeq" id="WP_060103047.1">
    <property type="nucleotide sequence ID" value="NZ_LPEQ01000009.1"/>
</dbReference>
<accession>A0A106EFH1</accession>
<evidence type="ECO:0000313" key="2">
    <source>
        <dbReference type="Proteomes" id="UP000062317"/>
    </source>
</evidence>
<dbReference type="AlphaFoldDB" id="A0A106EFH1"/>
<protein>
    <submittedName>
        <fullName evidence="1">Uncharacterized protein</fullName>
    </submittedName>
</protein>
<comment type="caution">
    <text evidence="1">The sequence shown here is derived from an EMBL/GenBank/DDBJ whole genome shotgun (WGS) entry which is preliminary data.</text>
</comment>
<name>A0A106EFH1_9BURK</name>
<evidence type="ECO:0000313" key="1">
    <source>
        <dbReference type="EMBL" id="KVV57945.1"/>
    </source>
</evidence>